<dbReference type="OrthoDB" id="6402501at2"/>
<reference evidence="2 3" key="1">
    <citation type="submission" date="2014-11" db="EMBL/GenBank/DDBJ databases">
        <title>Complete Genome Sequence of Pseudoalteromonas sp. Strain OCN003 Isolated from Kaneohe Bay, Oahu, Hawaii.</title>
        <authorList>
            <person name="Beurmann S."/>
            <person name="Videau P."/>
            <person name="Ushijima B."/>
            <person name="Smith A.M."/>
            <person name="Aeby G.S."/>
            <person name="Callahan S.M."/>
            <person name="Belcaid M."/>
        </authorList>
    </citation>
    <scope>NUCLEOTIDE SEQUENCE [LARGE SCALE GENOMIC DNA]</scope>
    <source>
        <strain evidence="2 3">OCN003</strain>
    </source>
</reference>
<dbReference type="STRING" id="1348114.OM33_10220"/>
<dbReference type="KEGG" id="pseo:OM33_10220"/>
<accession>A0A0A7EHD9</accession>
<dbReference type="Proteomes" id="UP000030341">
    <property type="component" value="Chromosome 1"/>
</dbReference>
<keyword evidence="1" id="KW-1133">Transmembrane helix</keyword>
<dbReference type="HOGENOM" id="CLU_192294_2_2_6"/>
<evidence type="ECO:0000313" key="2">
    <source>
        <dbReference type="EMBL" id="AIY65481.1"/>
    </source>
</evidence>
<dbReference type="AlphaFoldDB" id="A0A0A7EHD9"/>
<keyword evidence="3" id="KW-1185">Reference proteome</keyword>
<dbReference type="InterPro" id="IPR008621">
    <property type="entry name" value="Cbb3-typ_cyt_oxidase_comp"/>
</dbReference>
<dbReference type="EMBL" id="CP009888">
    <property type="protein sequence ID" value="AIY65481.1"/>
    <property type="molecule type" value="Genomic_DNA"/>
</dbReference>
<organism evidence="2 3">
    <name type="scientific">Pseudoalteromonas piratica</name>
    <dbReference type="NCBI Taxonomy" id="1348114"/>
    <lineage>
        <taxon>Bacteria</taxon>
        <taxon>Pseudomonadati</taxon>
        <taxon>Pseudomonadota</taxon>
        <taxon>Gammaproteobacteria</taxon>
        <taxon>Alteromonadales</taxon>
        <taxon>Pseudoalteromonadaceae</taxon>
        <taxon>Pseudoalteromonas</taxon>
    </lineage>
</organism>
<evidence type="ECO:0000256" key="1">
    <source>
        <dbReference type="SAM" id="Phobius"/>
    </source>
</evidence>
<keyword evidence="1" id="KW-0812">Transmembrane</keyword>
<feature type="transmembrane region" description="Helical" evidence="1">
    <location>
        <begin position="6"/>
        <end position="26"/>
    </location>
</feature>
<keyword evidence="1" id="KW-0472">Membrane</keyword>
<dbReference type="RefSeq" id="WP_038641407.1">
    <property type="nucleotide sequence ID" value="NZ_CP009888.1"/>
</dbReference>
<dbReference type="Pfam" id="PF05545">
    <property type="entry name" value="FixQ"/>
    <property type="match status" value="1"/>
</dbReference>
<protein>
    <submittedName>
        <fullName evidence="2">Cytochrome oxidase</fullName>
    </submittedName>
</protein>
<name>A0A0A7EHD9_9GAMM</name>
<dbReference type="CDD" id="cd01324">
    <property type="entry name" value="cbb3_Oxidase_CcoQ"/>
    <property type="match status" value="1"/>
</dbReference>
<evidence type="ECO:0000313" key="3">
    <source>
        <dbReference type="Proteomes" id="UP000030341"/>
    </source>
</evidence>
<proteinExistence type="predicted"/>
<gene>
    <name evidence="2" type="ORF">OM33_10220</name>
</gene>
<sequence length="62" mass="7169">MDYGTFRGIFTLVLLVLFIAIVLWAYSKRSKKNFDEAANAIFEDENVHNNTVGEKEKKESEK</sequence>
<dbReference type="eggNOG" id="COG4736">
    <property type="taxonomic scope" value="Bacteria"/>
</dbReference>